<gene>
    <name evidence="2" type="ORF">HannXRQ_Chr05g0131741</name>
</gene>
<reference evidence="3" key="1">
    <citation type="journal article" date="2017" name="Nature">
        <title>The sunflower genome provides insights into oil metabolism, flowering and Asterid evolution.</title>
        <authorList>
            <person name="Badouin H."/>
            <person name="Gouzy J."/>
            <person name="Grassa C.J."/>
            <person name="Murat F."/>
            <person name="Staton S.E."/>
            <person name="Cottret L."/>
            <person name="Lelandais-Briere C."/>
            <person name="Owens G.L."/>
            <person name="Carrere S."/>
            <person name="Mayjonade B."/>
            <person name="Legrand L."/>
            <person name="Gill N."/>
            <person name="Kane N.C."/>
            <person name="Bowers J.E."/>
            <person name="Hubner S."/>
            <person name="Bellec A."/>
            <person name="Berard A."/>
            <person name="Berges H."/>
            <person name="Blanchet N."/>
            <person name="Boniface M.C."/>
            <person name="Brunel D."/>
            <person name="Catrice O."/>
            <person name="Chaidir N."/>
            <person name="Claudel C."/>
            <person name="Donnadieu C."/>
            <person name="Faraut T."/>
            <person name="Fievet G."/>
            <person name="Helmstetter N."/>
            <person name="King M."/>
            <person name="Knapp S.J."/>
            <person name="Lai Z."/>
            <person name="Le Paslier M.C."/>
            <person name="Lippi Y."/>
            <person name="Lorenzon L."/>
            <person name="Mandel J.R."/>
            <person name="Marage G."/>
            <person name="Marchand G."/>
            <person name="Marquand E."/>
            <person name="Bret-Mestries E."/>
            <person name="Morien E."/>
            <person name="Nambeesan S."/>
            <person name="Nguyen T."/>
            <person name="Pegot-Espagnet P."/>
            <person name="Pouilly N."/>
            <person name="Raftis F."/>
            <person name="Sallet E."/>
            <person name="Schiex T."/>
            <person name="Thomas J."/>
            <person name="Vandecasteele C."/>
            <person name="Vares D."/>
            <person name="Vear F."/>
            <person name="Vautrin S."/>
            <person name="Crespi M."/>
            <person name="Mangin B."/>
            <person name="Burke J.M."/>
            <person name="Salse J."/>
            <person name="Munos S."/>
            <person name="Vincourt P."/>
            <person name="Rieseberg L.H."/>
            <person name="Langlade N.B."/>
        </authorList>
    </citation>
    <scope>NUCLEOTIDE SEQUENCE [LARGE SCALE GENOMIC DNA]</scope>
    <source>
        <strain evidence="3">cv. SF193</strain>
    </source>
</reference>
<keyword evidence="3" id="KW-1185">Reference proteome</keyword>
<evidence type="ECO:0000256" key="1">
    <source>
        <dbReference type="SAM" id="MobiDB-lite"/>
    </source>
</evidence>
<proteinExistence type="predicted"/>
<dbReference type="EMBL" id="CM007894">
    <property type="protein sequence ID" value="OTG23992.1"/>
    <property type="molecule type" value="Genomic_DNA"/>
</dbReference>
<evidence type="ECO:0000313" key="2">
    <source>
        <dbReference type="EMBL" id="OTG23992.1"/>
    </source>
</evidence>
<sequence length="59" mass="6607">MNDQPPPPPSGGGVVTNQENRERERERNCCERKRSEGREGETTAEAPLFRRPSAAVVAW</sequence>
<name>A0A251UMK0_HELAN</name>
<dbReference type="InParanoid" id="A0A251UMK0"/>
<feature type="compositionally biased region" description="Pro residues" evidence="1">
    <location>
        <begin position="1"/>
        <end position="10"/>
    </location>
</feature>
<evidence type="ECO:0000313" key="3">
    <source>
        <dbReference type="Proteomes" id="UP000215914"/>
    </source>
</evidence>
<accession>A0A251UMK0</accession>
<feature type="region of interest" description="Disordered" evidence="1">
    <location>
        <begin position="1"/>
        <end position="59"/>
    </location>
</feature>
<organism evidence="2 3">
    <name type="scientific">Helianthus annuus</name>
    <name type="common">Common sunflower</name>
    <dbReference type="NCBI Taxonomy" id="4232"/>
    <lineage>
        <taxon>Eukaryota</taxon>
        <taxon>Viridiplantae</taxon>
        <taxon>Streptophyta</taxon>
        <taxon>Embryophyta</taxon>
        <taxon>Tracheophyta</taxon>
        <taxon>Spermatophyta</taxon>
        <taxon>Magnoliopsida</taxon>
        <taxon>eudicotyledons</taxon>
        <taxon>Gunneridae</taxon>
        <taxon>Pentapetalae</taxon>
        <taxon>asterids</taxon>
        <taxon>campanulids</taxon>
        <taxon>Asterales</taxon>
        <taxon>Asteraceae</taxon>
        <taxon>Asteroideae</taxon>
        <taxon>Heliantheae alliance</taxon>
        <taxon>Heliantheae</taxon>
        <taxon>Helianthus</taxon>
    </lineage>
</organism>
<dbReference type="AlphaFoldDB" id="A0A251UMK0"/>
<protein>
    <submittedName>
        <fullName evidence="2">Uncharacterized protein</fullName>
    </submittedName>
</protein>
<feature type="compositionally biased region" description="Basic and acidic residues" evidence="1">
    <location>
        <begin position="19"/>
        <end position="41"/>
    </location>
</feature>
<dbReference type="Proteomes" id="UP000215914">
    <property type="component" value="Chromosome 5"/>
</dbReference>